<dbReference type="OrthoDB" id="278371at2"/>
<dbReference type="InterPro" id="IPR013324">
    <property type="entry name" value="RNA_pol_sigma_r3/r4-like"/>
</dbReference>
<dbReference type="NCBIfam" id="TIGR02937">
    <property type="entry name" value="sigma70-ECF"/>
    <property type="match status" value="1"/>
</dbReference>
<dbReference type="Proteomes" id="UP000318313">
    <property type="component" value="Chromosome"/>
</dbReference>
<sequence>MTISSKDDSNSWNQSIYDQLHELAERALSRESPGHSLQPTLLVNDAYLRLQEQQNLNPDERSLMLAAGATIIRRLLVDYARQRKRLKRGGKEGRGIPLHISVADDAKGLDILELNDALKTLAKEFPRAARIVELKFFGGLTGEEIAEQLDVSLRTVNNDWKYAKAWLYRALGPDTESDQTND</sequence>
<evidence type="ECO:0000313" key="2">
    <source>
        <dbReference type="EMBL" id="QDV50086.1"/>
    </source>
</evidence>
<dbReference type="NCBIfam" id="TIGR02999">
    <property type="entry name" value="Sig-70_X6"/>
    <property type="match status" value="1"/>
</dbReference>
<feature type="domain" description="RNA polymerase sigma-70 ECF-like HTH" evidence="1">
    <location>
        <begin position="10"/>
        <end position="171"/>
    </location>
</feature>
<evidence type="ECO:0000259" key="1">
    <source>
        <dbReference type="Pfam" id="PF07638"/>
    </source>
</evidence>
<dbReference type="Pfam" id="PF07638">
    <property type="entry name" value="Sigma70_ECF"/>
    <property type="match status" value="1"/>
</dbReference>
<dbReference type="EMBL" id="CP037452">
    <property type="protein sequence ID" value="QDV50086.1"/>
    <property type="molecule type" value="Genomic_DNA"/>
</dbReference>
<dbReference type="GO" id="GO:0003700">
    <property type="term" value="F:DNA-binding transcription factor activity"/>
    <property type="evidence" value="ECO:0007669"/>
    <property type="project" value="InterPro"/>
</dbReference>
<accession>A0A518IAG2</accession>
<dbReference type="InterPro" id="IPR036388">
    <property type="entry name" value="WH-like_DNA-bd_sf"/>
</dbReference>
<organism evidence="2 3">
    <name type="scientific">Gimesia fumaroli</name>
    <dbReference type="NCBI Taxonomy" id="2527976"/>
    <lineage>
        <taxon>Bacteria</taxon>
        <taxon>Pseudomonadati</taxon>
        <taxon>Planctomycetota</taxon>
        <taxon>Planctomycetia</taxon>
        <taxon>Planctomycetales</taxon>
        <taxon>Planctomycetaceae</taxon>
        <taxon>Gimesia</taxon>
    </lineage>
</organism>
<dbReference type="AlphaFoldDB" id="A0A518IAG2"/>
<name>A0A518IAG2_9PLAN</name>
<dbReference type="SUPFAM" id="SSF88659">
    <property type="entry name" value="Sigma3 and sigma4 domains of RNA polymerase sigma factors"/>
    <property type="match status" value="1"/>
</dbReference>
<dbReference type="GO" id="GO:0006352">
    <property type="term" value="P:DNA-templated transcription initiation"/>
    <property type="evidence" value="ECO:0007669"/>
    <property type="project" value="InterPro"/>
</dbReference>
<reference evidence="2 3" key="1">
    <citation type="submission" date="2019-03" db="EMBL/GenBank/DDBJ databases">
        <title>Deep-cultivation of Planctomycetes and their phenomic and genomic characterization uncovers novel biology.</title>
        <authorList>
            <person name="Wiegand S."/>
            <person name="Jogler M."/>
            <person name="Boedeker C."/>
            <person name="Pinto D."/>
            <person name="Vollmers J."/>
            <person name="Rivas-Marin E."/>
            <person name="Kohn T."/>
            <person name="Peeters S.H."/>
            <person name="Heuer A."/>
            <person name="Rast P."/>
            <person name="Oberbeckmann S."/>
            <person name="Bunk B."/>
            <person name="Jeske O."/>
            <person name="Meyerdierks A."/>
            <person name="Storesund J.E."/>
            <person name="Kallscheuer N."/>
            <person name="Luecker S."/>
            <person name="Lage O.M."/>
            <person name="Pohl T."/>
            <person name="Merkel B.J."/>
            <person name="Hornburger P."/>
            <person name="Mueller R.-W."/>
            <person name="Bruemmer F."/>
            <person name="Labrenz M."/>
            <person name="Spormann A.M."/>
            <person name="Op den Camp H."/>
            <person name="Overmann J."/>
            <person name="Amann R."/>
            <person name="Jetten M.S.M."/>
            <person name="Mascher T."/>
            <person name="Medema M.H."/>
            <person name="Devos D.P."/>
            <person name="Kaster A.-K."/>
            <person name="Ovreas L."/>
            <person name="Rohde M."/>
            <person name="Galperin M.Y."/>
            <person name="Jogler C."/>
        </authorList>
    </citation>
    <scope>NUCLEOTIDE SEQUENCE [LARGE SCALE GENOMIC DNA]</scope>
    <source>
        <strain evidence="2 3">Enr17</strain>
    </source>
</reference>
<dbReference type="InterPro" id="IPR011517">
    <property type="entry name" value="RNA_pol_sigma70_ECF-like"/>
</dbReference>
<dbReference type="Gene3D" id="1.10.10.10">
    <property type="entry name" value="Winged helix-like DNA-binding domain superfamily/Winged helix DNA-binding domain"/>
    <property type="match status" value="1"/>
</dbReference>
<gene>
    <name evidence="2" type="ORF">Enr17x_21220</name>
</gene>
<dbReference type="KEGG" id="gfm:Enr17x_21220"/>
<evidence type="ECO:0000313" key="3">
    <source>
        <dbReference type="Proteomes" id="UP000318313"/>
    </source>
</evidence>
<dbReference type="InterPro" id="IPR053812">
    <property type="entry name" value="HTH_Sigma70_ECF-like"/>
</dbReference>
<dbReference type="RefSeq" id="WP_145308333.1">
    <property type="nucleotide sequence ID" value="NZ_CP037452.1"/>
</dbReference>
<protein>
    <submittedName>
        <fullName evidence="2">RNA polymerase sigma factor SigL</fullName>
    </submittedName>
</protein>
<keyword evidence="3" id="KW-1185">Reference proteome</keyword>
<dbReference type="InterPro" id="IPR014284">
    <property type="entry name" value="RNA_pol_sigma-70_dom"/>
</dbReference>
<proteinExistence type="predicted"/>